<evidence type="ECO:0000313" key="2">
    <source>
        <dbReference type="Proteomes" id="UP000252893"/>
    </source>
</evidence>
<comment type="caution">
    <text evidence="1">The sequence shown here is derived from an EMBL/GenBank/DDBJ whole genome shotgun (WGS) entry which is preliminary data.</text>
</comment>
<dbReference type="EMBL" id="QNRH01000001">
    <property type="protein sequence ID" value="RBO99285.1"/>
    <property type="molecule type" value="Genomic_DNA"/>
</dbReference>
<gene>
    <name evidence="1" type="ORF">DFR47_101900</name>
</gene>
<sequence>MAKLVVEKYSDGQFEKRVNVPLSLVRIAARILPDAALAQLKIKGLDLRTLSAASVTNQPYQTVLDVREKHRNKTVVISLQD</sequence>
<protein>
    <submittedName>
        <fullName evidence="1">Uncharacterized protein</fullName>
    </submittedName>
</protein>
<dbReference type="RefSeq" id="WP_113943112.1">
    <property type="nucleotide sequence ID" value="NZ_JBHEEG010000005.1"/>
</dbReference>
<name>A0A366EB61_9HYPH</name>
<proteinExistence type="predicted"/>
<keyword evidence="2" id="KW-1185">Reference proteome</keyword>
<dbReference type="OrthoDB" id="7951256at2"/>
<reference evidence="1 2" key="1">
    <citation type="submission" date="2018-06" db="EMBL/GenBank/DDBJ databases">
        <title>Genomic Encyclopedia of Type Strains, Phase IV (KMG-IV): sequencing the most valuable type-strain genomes for metagenomic binning, comparative biology and taxonomic classification.</title>
        <authorList>
            <person name="Goeker M."/>
        </authorList>
    </citation>
    <scope>NUCLEOTIDE SEQUENCE [LARGE SCALE GENOMIC DNA]</scope>
    <source>
        <strain evidence="1 2">DSM 25619</strain>
    </source>
</reference>
<accession>A0A366EB61</accession>
<dbReference type="Proteomes" id="UP000252893">
    <property type="component" value="Unassembled WGS sequence"/>
</dbReference>
<organism evidence="1 2">
    <name type="scientific">Pseudochrobactrum asaccharolyticum</name>
    <dbReference type="NCBI Taxonomy" id="354351"/>
    <lineage>
        <taxon>Bacteria</taxon>
        <taxon>Pseudomonadati</taxon>
        <taxon>Pseudomonadota</taxon>
        <taxon>Alphaproteobacteria</taxon>
        <taxon>Hyphomicrobiales</taxon>
        <taxon>Brucellaceae</taxon>
        <taxon>Pseudochrobactrum</taxon>
    </lineage>
</organism>
<dbReference type="AlphaFoldDB" id="A0A366EB61"/>
<evidence type="ECO:0000313" key="1">
    <source>
        <dbReference type="EMBL" id="RBO99285.1"/>
    </source>
</evidence>